<evidence type="ECO:0000313" key="1">
    <source>
        <dbReference type="EMBL" id="KAJ7772069.1"/>
    </source>
</evidence>
<dbReference type="SUPFAM" id="SSF52047">
    <property type="entry name" value="RNI-like"/>
    <property type="match status" value="1"/>
</dbReference>
<name>A0AAD7JWS2_9AGAR</name>
<keyword evidence="2" id="KW-1185">Reference proteome</keyword>
<organism evidence="1 2">
    <name type="scientific">Mycena maculata</name>
    <dbReference type="NCBI Taxonomy" id="230809"/>
    <lineage>
        <taxon>Eukaryota</taxon>
        <taxon>Fungi</taxon>
        <taxon>Dikarya</taxon>
        <taxon>Basidiomycota</taxon>
        <taxon>Agaricomycotina</taxon>
        <taxon>Agaricomycetes</taxon>
        <taxon>Agaricomycetidae</taxon>
        <taxon>Agaricales</taxon>
        <taxon>Marasmiineae</taxon>
        <taxon>Mycenaceae</taxon>
        <taxon>Mycena</taxon>
    </lineage>
</organism>
<protein>
    <recommendedName>
        <fullName evidence="3">F-box domain-containing protein</fullName>
    </recommendedName>
</protein>
<evidence type="ECO:0000313" key="2">
    <source>
        <dbReference type="Proteomes" id="UP001215280"/>
    </source>
</evidence>
<dbReference type="EMBL" id="JARJLG010000020">
    <property type="protein sequence ID" value="KAJ7772069.1"/>
    <property type="molecule type" value="Genomic_DNA"/>
</dbReference>
<comment type="caution">
    <text evidence="1">The sequence shown here is derived from an EMBL/GenBank/DDBJ whole genome shotgun (WGS) entry which is preliminary data.</text>
</comment>
<evidence type="ECO:0008006" key="3">
    <source>
        <dbReference type="Google" id="ProtNLM"/>
    </source>
</evidence>
<dbReference type="Proteomes" id="UP001215280">
    <property type="component" value="Unassembled WGS sequence"/>
</dbReference>
<dbReference type="InterPro" id="IPR032675">
    <property type="entry name" value="LRR_dom_sf"/>
</dbReference>
<reference evidence="1" key="1">
    <citation type="submission" date="2023-03" db="EMBL/GenBank/DDBJ databases">
        <title>Massive genome expansion in bonnet fungi (Mycena s.s.) driven by repeated elements and novel gene families across ecological guilds.</title>
        <authorList>
            <consortium name="Lawrence Berkeley National Laboratory"/>
            <person name="Harder C.B."/>
            <person name="Miyauchi S."/>
            <person name="Viragh M."/>
            <person name="Kuo A."/>
            <person name="Thoen E."/>
            <person name="Andreopoulos B."/>
            <person name="Lu D."/>
            <person name="Skrede I."/>
            <person name="Drula E."/>
            <person name="Henrissat B."/>
            <person name="Morin E."/>
            <person name="Kohler A."/>
            <person name="Barry K."/>
            <person name="LaButti K."/>
            <person name="Morin E."/>
            <person name="Salamov A."/>
            <person name="Lipzen A."/>
            <person name="Mereny Z."/>
            <person name="Hegedus B."/>
            <person name="Baldrian P."/>
            <person name="Stursova M."/>
            <person name="Weitz H."/>
            <person name="Taylor A."/>
            <person name="Grigoriev I.V."/>
            <person name="Nagy L.G."/>
            <person name="Martin F."/>
            <person name="Kauserud H."/>
        </authorList>
    </citation>
    <scope>NUCLEOTIDE SEQUENCE</scope>
    <source>
        <strain evidence="1">CBHHK188m</strain>
    </source>
</reference>
<dbReference type="AlphaFoldDB" id="A0AAD7JWS2"/>
<proteinExistence type="predicted"/>
<dbReference type="Gene3D" id="3.80.10.10">
    <property type="entry name" value="Ribonuclease Inhibitor"/>
    <property type="match status" value="1"/>
</dbReference>
<sequence length="480" mass="55463">MGATLPVEMWTDIVQYLPHSRRRDMLRVSRLLHDIAIRLVFSTVKIYFLHGDPVFFMLNTENERYVVETSDYLLHRSWEMLHCIITRPLFANVVKTLSVHGFTDGPAVFERRMLAQALQSLPNLRSFHWFGDCPDFATVGPHLPRSLKALRIQSMPVSTTLSHLDHLNFLQPAIPFFYVRDQKLDKIFAEWDRGFGDPKDIVSVIDTNPIHELVLISTHVGLLPIRVCNTLTQLDICVPQFGELVGIDLIFRHALFLESLSLVGYIEPPLFADLPKEPNILPRLTSFRLSCEFWDQDATEIHIPLLSEFLSRRPSLRRLYIRLPGVRLKVAMAVATVISKLESLRVLGFHAGYEPLHEAAALHFAEQLSPKLVALQLSLPWFSDLHVRIWDPVLIRLQQFPRLSFLHLFSNGEDPVPISPLELATDLEHLRLVGIQRSLWTIDREDGEELEPKLWPPWSVKYALPDDFECPDYAWLFRYH</sequence>
<gene>
    <name evidence="1" type="ORF">DFH07DRAFT_913846</name>
</gene>
<accession>A0AAD7JWS2</accession>